<evidence type="ECO:0000259" key="9">
    <source>
        <dbReference type="SMART" id="SM00739"/>
    </source>
</evidence>
<gene>
    <name evidence="5" type="primary">nusG</name>
    <name evidence="10" type="ORF">HGMM_F07F07C06</name>
</gene>
<dbReference type="CDD" id="cd09891">
    <property type="entry name" value="NGN_Bact_1"/>
    <property type="match status" value="1"/>
</dbReference>
<proteinExistence type="inferred from homology"/>
<dbReference type="GO" id="GO:0032784">
    <property type="term" value="P:regulation of DNA-templated transcription elongation"/>
    <property type="evidence" value="ECO:0007669"/>
    <property type="project" value="InterPro"/>
</dbReference>
<dbReference type="GO" id="GO:0006354">
    <property type="term" value="P:DNA-templated transcription elongation"/>
    <property type="evidence" value="ECO:0007669"/>
    <property type="project" value="UniProtKB-UniRule"/>
</dbReference>
<organism evidence="10">
    <name type="scientific">uncultured Acidobacteriota bacterium</name>
    <dbReference type="NCBI Taxonomy" id="171953"/>
    <lineage>
        <taxon>Bacteria</taxon>
        <taxon>Pseudomonadati</taxon>
        <taxon>Acidobacteriota</taxon>
        <taxon>environmental samples</taxon>
    </lineage>
</organism>
<accession>H5SBQ9</accession>
<dbReference type="InterPro" id="IPR008991">
    <property type="entry name" value="Translation_prot_SH3-like_sf"/>
</dbReference>
<dbReference type="GO" id="GO:0005829">
    <property type="term" value="C:cytosol"/>
    <property type="evidence" value="ECO:0007669"/>
    <property type="project" value="UniProtKB-ARBA"/>
</dbReference>
<evidence type="ECO:0000256" key="6">
    <source>
        <dbReference type="NCBIfam" id="TIGR00922"/>
    </source>
</evidence>
<evidence type="ECO:0000256" key="1">
    <source>
        <dbReference type="ARBA" id="ARBA00022472"/>
    </source>
</evidence>
<name>H5SBQ9_9BACT</name>
<dbReference type="InterPro" id="IPR015869">
    <property type="entry name" value="Transcrpt_antiterm_NusG_bac_CS"/>
</dbReference>
<comment type="similarity">
    <text evidence="5 7">Belongs to the NusG family.</text>
</comment>
<dbReference type="SUPFAM" id="SSF82679">
    <property type="entry name" value="N-utilization substance G protein NusG, N-terminal domain"/>
    <property type="match status" value="1"/>
</dbReference>
<dbReference type="PANTHER" id="PTHR30265:SF2">
    <property type="entry name" value="TRANSCRIPTION TERMINATION_ANTITERMINATION PROTEIN NUSG"/>
    <property type="match status" value="1"/>
</dbReference>
<dbReference type="FunFam" id="2.30.30.30:FF:000002">
    <property type="entry name" value="Transcription termination/antitermination factor NusG"/>
    <property type="match status" value="1"/>
</dbReference>
<evidence type="ECO:0000256" key="5">
    <source>
        <dbReference type="HAMAP-Rule" id="MF_00948"/>
    </source>
</evidence>
<protein>
    <recommendedName>
        <fullName evidence="5 6">Transcription termination/antitermination protein NusG</fullName>
    </recommendedName>
</protein>
<dbReference type="InterPro" id="IPR047050">
    <property type="entry name" value="NGN"/>
</dbReference>
<evidence type="ECO:0000256" key="7">
    <source>
        <dbReference type="RuleBase" id="RU000538"/>
    </source>
</evidence>
<keyword evidence="3 5" id="KW-0805">Transcription regulation</keyword>
<comment type="function">
    <text evidence="5 7">Participates in transcription elongation, termination and antitermination.</text>
</comment>
<dbReference type="InterPro" id="IPR036735">
    <property type="entry name" value="NGN_dom_sf"/>
</dbReference>
<sequence>MPKRWFIIHTYSGHEHKVCESLKNRIRAFGLEREITDVLVPTEKVVELRGGRRVESEKMIFPGYVLVQIETNERGEISEKAWQVVRYTPKVTGFVGGQHPTPLTDEEVEEIIHHVSLTADKPKPKHMFVPGEMVKIMDGPFTGFMGKVDEVNPDKNTLKVMVTIFGRSTPVELNFLQVEKVTFAEEE</sequence>
<reference evidence="10" key="2">
    <citation type="journal article" date="2012" name="PLoS ONE">
        <title>A Deeply Branching Thermophilic Bacterium with an Ancient Acetyl-CoA Pathway Dominates a Subsurface Ecosystem.</title>
        <authorList>
            <person name="Takami H."/>
            <person name="Noguchi H."/>
            <person name="Takaki Y."/>
            <person name="Uchiyama I."/>
            <person name="Toyoda A."/>
            <person name="Nishi S."/>
            <person name="Chee G.-J."/>
            <person name="Arai W."/>
            <person name="Nunoura T."/>
            <person name="Itoh T."/>
            <person name="Hattori M."/>
            <person name="Takai K."/>
        </authorList>
    </citation>
    <scope>NUCLEOTIDE SEQUENCE</scope>
</reference>
<dbReference type="InterPro" id="IPR005824">
    <property type="entry name" value="KOW"/>
</dbReference>
<dbReference type="HAMAP" id="MF_00948">
    <property type="entry name" value="NusG"/>
    <property type="match status" value="1"/>
</dbReference>
<reference evidence="10" key="1">
    <citation type="journal article" date="2005" name="Environ. Microbiol.">
        <title>Genetic and functional properties of uncultivated thermophilic crenarchaeotes from a subsurface gold mine as revealed by analysis of genome fragments.</title>
        <authorList>
            <person name="Nunoura T."/>
            <person name="Hirayama H."/>
            <person name="Takami H."/>
            <person name="Oida H."/>
            <person name="Nishi S."/>
            <person name="Shimamura S."/>
            <person name="Suzuki Y."/>
            <person name="Inagaki F."/>
            <person name="Takai K."/>
            <person name="Nealson K.H."/>
            <person name="Horikoshi K."/>
        </authorList>
    </citation>
    <scope>NUCLEOTIDE SEQUENCE</scope>
</reference>
<dbReference type="Pfam" id="PF02357">
    <property type="entry name" value="NusG"/>
    <property type="match status" value="1"/>
</dbReference>
<dbReference type="PROSITE" id="PS01014">
    <property type="entry name" value="NUSG"/>
    <property type="match status" value="1"/>
</dbReference>
<dbReference type="CDD" id="cd06091">
    <property type="entry name" value="KOW_NusG"/>
    <property type="match status" value="1"/>
</dbReference>
<dbReference type="SUPFAM" id="SSF50104">
    <property type="entry name" value="Translation proteins SH3-like domain"/>
    <property type="match status" value="1"/>
</dbReference>
<dbReference type="InterPro" id="IPR014722">
    <property type="entry name" value="Rib_uL2_dom2"/>
</dbReference>
<dbReference type="NCBIfam" id="TIGR00922">
    <property type="entry name" value="nusG"/>
    <property type="match status" value="1"/>
</dbReference>
<dbReference type="EMBL" id="AP011662">
    <property type="protein sequence ID" value="BAL53595.1"/>
    <property type="molecule type" value="Genomic_DNA"/>
</dbReference>
<dbReference type="GO" id="GO:0006353">
    <property type="term" value="P:DNA-templated transcription termination"/>
    <property type="evidence" value="ECO:0007669"/>
    <property type="project" value="UniProtKB-UniRule"/>
</dbReference>
<feature type="domain" description="KOW" evidence="9">
    <location>
        <begin position="127"/>
        <end position="154"/>
    </location>
</feature>
<dbReference type="AlphaFoldDB" id="H5SBQ9"/>
<keyword evidence="1 5" id="KW-0806">Transcription termination</keyword>
<evidence type="ECO:0000313" key="10">
    <source>
        <dbReference type="EMBL" id="BAL53595.1"/>
    </source>
</evidence>
<dbReference type="GO" id="GO:0031564">
    <property type="term" value="P:transcription antitermination"/>
    <property type="evidence" value="ECO:0007669"/>
    <property type="project" value="UniProtKB-UniRule"/>
</dbReference>
<dbReference type="SMART" id="SM00739">
    <property type="entry name" value="KOW"/>
    <property type="match status" value="1"/>
</dbReference>
<dbReference type="Gene3D" id="2.30.30.30">
    <property type="match status" value="1"/>
</dbReference>
<evidence type="ECO:0000256" key="2">
    <source>
        <dbReference type="ARBA" id="ARBA00022814"/>
    </source>
</evidence>
<evidence type="ECO:0000256" key="3">
    <source>
        <dbReference type="ARBA" id="ARBA00023015"/>
    </source>
</evidence>
<evidence type="ECO:0000259" key="8">
    <source>
        <dbReference type="SMART" id="SM00738"/>
    </source>
</evidence>
<feature type="domain" description="NusG-like N-terminal" evidence="8">
    <location>
        <begin position="2"/>
        <end position="115"/>
    </location>
</feature>
<keyword evidence="4 5" id="KW-0804">Transcription</keyword>
<dbReference type="PANTHER" id="PTHR30265">
    <property type="entry name" value="RHO-INTERACTING TRANSCRIPTION TERMINATION FACTOR NUSG"/>
    <property type="match status" value="1"/>
</dbReference>
<dbReference type="InterPro" id="IPR001062">
    <property type="entry name" value="Transcrpt_antiterm_NusG"/>
</dbReference>
<dbReference type="InterPro" id="IPR043425">
    <property type="entry name" value="NusG-like"/>
</dbReference>
<dbReference type="Gene3D" id="3.30.70.940">
    <property type="entry name" value="NusG, N-terminal domain"/>
    <property type="match status" value="1"/>
</dbReference>
<dbReference type="InterPro" id="IPR006645">
    <property type="entry name" value="NGN-like_dom"/>
</dbReference>
<dbReference type="PRINTS" id="PR00338">
    <property type="entry name" value="NUSGTNSCPFCT"/>
</dbReference>
<keyword evidence="2 5" id="KW-0889">Transcription antitermination</keyword>
<dbReference type="Pfam" id="PF00467">
    <property type="entry name" value="KOW"/>
    <property type="match status" value="1"/>
</dbReference>
<evidence type="ECO:0000256" key="4">
    <source>
        <dbReference type="ARBA" id="ARBA00023163"/>
    </source>
</evidence>
<dbReference type="SMART" id="SM00738">
    <property type="entry name" value="NGN"/>
    <property type="match status" value="1"/>
</dbReference>